<gene>
    <name evidence="2" type="ORF">CRV08_10895</name>
</gene>
<keyword evidence="1" id="KW-0175">Coiled coil</keyword>
<comment type="caution">
    <text evidence="2">The sequence shown here is derived from an EMBL/GenBank/DDBJ whole genome shotgun (WGS) entry which is preliminary data.</text>
</comment>
<dbReference type="Proteomes" id="UP000290172">
    <property type="component" value="Unassembled WGS sequence"/>
</dbReference>
<feature type="coiled-coil region" evidence="1">
    <location>
        <begin position="301"/>
        <end position="336"/>
    </location>
</feature>
<dbReference type="AlphaFoldDB" id="A0A4Q0YAU3"/>
<reference evidence="2 3" key="1">
    <citation type="submission" date="2017-10" db="EMBL/GenBank/DDBJ databases">
        <title>Genomics of the genus Arcobacter.</title>
        <authorList>
            <person name="Perez-Cataluna A."/>
            <person name="Figueras M.J."/>
        </authorList>
    </citation>
    <scope>NUCLEOTIDE SEQUENCE [LARGE SCALE GENOMIC DNA]</scope>
    <source>
        <strain evidence="2 3">CECT 8993</strain>
    </source>
</reference>
<evidence type="ECO:0000256" key="1">
    <source>
        <dbReference type="SAM" id="Coils"/>
    </source>
</evidence>
<organism evidence="2 3">
    <name type="scientific">Halarcobacter ebronensis</name>
    <dbReference type="NCBI Taxonomy" id="1462615"/>
    <lineage>
        <taxon>Bacteria</taxon>
        <taxon>Pseudomonadati</taxon>
        <taxon>Campylobacterota</taxon>
        <taxon>Epsilonproteobacteria</taxon>
        <taxon>Campylobacterales</taxon>
        <taxon>Arcobacteraceae</taxon>
        <taxon>Halarcobacter</taxon>
    </lineage>
</organism>
<name>A0A4Q0YAU3_9BACT</name>
<sequence length="800" mass="94961">MFIHQEKDILNFIDEEGEDHKVSQLLTKYNIKISNSLIYSLHDDYSALLNYIDELYFDEKDIPSDIVEELLNNLNFKSFIIYALEKKMNSIINDNATIIFKEISTIIDILSFGKKFSIFNSYNSYNLDNLSSLFKEYEKRLKILYEANRDDFEITFKHYTILIEVINELCSINSLDILRKKSIKPLVEIITETISMSKFNIELDSEKINILNNILGKLLFFYSHVPYIDTANKDSSYLIEEFHFNFEKICYGYDLSKNTGFGLNVDEKPFYKIFLNSTTTLLLTLLYKLKYNYSSEDFSNIEELNQIITLYKNEIKHKKNHNVETLEDLKKDLLENYIYIYDENVKEKDHLFIVDEFLNNENFKSVHLSILHTTILFSTQIQEEKLISVLEKFSLSQKYNNDYHEFLKLSICDVIITKFIAQRKITLKDELIDKIINYIHKNRTASHQMSTYAKLYLTISLYYSFSDNYNCIEKSKLYYFYYVSVNGYELLDNEYSKINRTILINHGNQHINELNLENVLISDAKCLEVGENALNKYFVQEEMNKKNRINQKLSNIVTQIFTDKNLDNELLNKEIENFISNEIFFGLTFVSVDGLCKQQCTLVDIGYERISITLFDEYKLRIAYSKVFKQVFERLYIDNSDYIKQNIINLIICYLRSNLVYNDSVTGLRNHEKFKTDILKRDDKEFILVQLYYEDLFRLNKTYGYEKINHYFREYIKIVEKITPLYRFNGPKIGFIVENSKNYKALIEEIKNIEMLVMDEVINPRLTIAITWGNKNNILEKVTLCLNFAEDSKEGYYEFK</sequence>
<dbReference type="RefSeq" id="WP_128982008.1">
    <property type="nucleotide sequence ID" value="NZ_PDKJ01000009.1"/>
</dbReference>
<evidence type="ECO:0008006" key="4">
    <source>
        <dbReference type="Google" id="ProtNLM"/>
    </source>
</evidence>
<evidence type="ECO:0000313" key="2">
    <source>
        <dbReference type="EMBL" id="RXJ67427.1"/>
    </source>
</evidence>
<evidence type="ECO:0000313" key="3">
    <source>
        <dbReference type="Proteomes" id="UP000290172"/>
    </source>
</evidence>
<dbReference type="EMBL" id="PDKJ01000009">
    <property type="protein sequence ID" value="RXJ67427.1"/>
    <property type="molecule type" value="Genomic_DNA"/>
</dbReference>
<accession>A0A4Q0YAU3</accession>
<protein>
    <recommendedName>
        <fullName evidence="4">GGDEF domain-containing protein</fullName>
    </recommendedName>
</protein>
<proteinExistence type="predicted"/>